<feature type="domain" description="DUF7924" evidence="2">
    <location>
        <begin position="133"/>
        <end position="345"/>
    </location>
</feature>
<organism evidence="3 4">
    <name type="scientific">Hypocrea jecorina (strain ATCC 56765 / BCRC 32924 / NRRL 11460 / Rut C-30)</name>
    <name type="common">Trichoderma reesei</name>
    <dbReference type="NCBI Taxonomy" id="1344414"/>
    <lineage>
        <taxon>Eukaryota</taxon>
        <taxon>Fungi</taxon>
        <taxon>Dikarya</taxon>
        <taxon>Ascomycota</taxon>
        <taxon>Pezizomycotina</taxon>
        <taxon>Sordariomycetes</taxon>
        <taxon>Hypocreomycetidae</taxon>
        <taxon>Hypocreales</taxon>
        <taxon>Hypocreaceae</taxon>
        <taxon>Trichoderma</taxon>
    </lineage>
</organism>
<dbReference type="PANTHER" id="PTHR42470">
    <property type="entry name" value="VAST DOMAIN-CONTAINING PROTEIN"/>
    <property type="match status" value="1"/>
</dbReference>
<proteinExistence type="predicted"/>
<dbReference type="AlphaFoldDB" id="A0A024S2G5"/>
<sequence>MEQSRAQVAAKRKLDDAAAEDDDPSNPIEFWVKRDRWPIQLFEPGIEHLLARRRSSSSPSSSCTFMTPSDQRPREEKTAQYRDSRYETLLATKGSYMVKSKLDVAQESKALCESLLEGHQAYPENSLFRDDIFGVTCRKIRNKNEERIFKDISRLIVPSAENLATYGATHLDILRESVNEGWNNSIPLTGTQAFTEEQLDKLSPFIGDIFTDVSFFMATYYMYSPFLACEVQSGAGSLDVADRQNAHSMTLAARGVVELFRLVGRQNEVHRQILAFSISHDNQSVRIYGYYPVIDGNDTEYYRHPIHKFDFTGLDGRDKWTAYRLTRNIYDNWMPDLFKKICSAIDQIPAKADFITSRLPARVGPVST</sequence>
<feature type="compositionally biased region" description="Basic and acidic residues" evidence="1">
    <location>
        <begin position="71"/>
        <end position="80"/>
    </location>
</feature>
<evidence type="ECO:0000259" key="2">
    <source>
        <dbReference type="Pfam" id="PF25545"/>
    </source>
</evidence>
<protein>
    <recommendedName>
        <fullName evidence="2">DUF7924 domain-containing protein</fullName>
    </recommendedName>
</protein>
<feature type="region of interest" description="Disordered" evidence="1">
    <location>
        <begin position="1"/>
        <end position="28"/>
    </location>
</feature>
<dbReference type="KEGG" id="trr:M419DRAFT_138812"/>
<evidence type="ECO:0000313" key="3">
    <source>
        <dbReference type="EMBL" id="ETR98665.1"/>
    </source>
</evidence>
<dbReference type="Pfam" id="PF25545">
    <property type="entry name" value="DUF7924"/>
    <property type="match status" value="1"/>
</dbReference>
<feature type="region of interest" description="Disordered" evidence="1">
    <location>
        <begin position="52"/>
        <end position="80"/>
    </location>
</feature>
<gene>
    <name evidence="3" type="ORF">M419DRAFT_138812</name>
</gene>
<dbReference type="PANTHER" id="PTHR42470:SF2">
    <property type="match status" value="1"/>
</dbReference>
<accession>A0A024S2G5</accession>
<name>A0A024S2G5_HYPJR</name>
<dbReference type="EMBL" id="KI911161">
    <property type="protein sequence ID" value="ETR98665.1"/>
    <property type="molecule type" value="Genomic_DNA"/>
</dbReference>
<dbReference type="OrthoDB" id="5132737at2759"/>
<dbReference type="HOGENOM" id="CLU_025457_0_0_1"/>
<evidence type="ECO:0000313" key="4">
    <source>
        <dbReference type="Proteomes" id="UP000024376"/>
    </source>
</evidence>
<evidence type="ECO:0000256" key="1">
    <source>
        <dbReference type="SAM" id="MobiDB-lite"/>
    </source>
</evidence>
<dbReference type="InterPro" id="IPR057684">
    <property type="entry name" value="DUF7924"/>
</dbReference>
<reference evidence="4" key="1">
    <citation type="journal article" date="2013" name="Ind. Biotechnol.">
        <title>Comparative genomics analysis of Trichoderma reesei strains.</title>
        <authorList>
            <person name="Koike H."/>
            <person name="Aerts A."/>
            <person name="LaButti K."/>
            <person name="Grigoriev I.V."/>
            <person name="Baker S.E."/>
        </authorList>
    </citation>
    <scope>NUCLEOTIDE SEQUENCE [LARGE SCALE GENOMIC DNA]</scope>
    <source>
        <strain evidence="4">ATCC 56765 / BCRC 32924 / NRRL 11460 / Rut C-30</strain>
    </source>
</reference>
<dbReference type="Proteomes" id="UP000024376">
    <property type="component" value="Unassembled WGS sequence"/>
</dbReference>